<organism evidence="2 3">
    <name type="scientific">candidate division WWE3 bacterium GW2011_GWF1_42_14</name>
    <dbReference type="NCBI Taxonomy" id="1619138"/>
    <lineage>
        <taxon>Bacteria</taxon>
        <taxon>Katanobacteria</taxon>
    </lineage>
</organism>
<keyword evidence="1" id="KW-1133">Transmembrane helix</keyword>
<dbReference type="Proteomes" id="UP000033847">
    <property type="component" value="Unassembled WGS sequence"/>
</dbReference>
<evidence type="ECO:0000313" key="3">
    <source>
        <dbReference type="Proteomes" id="UP000033847"/>
    </source>
</evidence>
<accession>A0A0G0YN93</accession>
<feature type="transmembrane region" description="Helical" evidence="1">
    <location>
        <begin position="81"/>
        <end position="99"/>
    </location>
</feature>
<proteinExistence type="predicted"/>
<reference evidence="2 3" key="1">
    <citation type="journal article" date="2015" name="Nature">
        <title>rRNA introns, odd ribosomes, and small enigmatic genomes across a large radiation of phyla.</title>
        <authorList>
            <person name="Brown C.T."/>
            <person name="Hug L.A."/>
            <person name="Thomas B.C."/>
            <person name="Sharon I."/>
            <person name="Castelle C.J."/>
            <person name="Singh A."/>
            <person name="Wilkins M.J."/>
            <person name="Williams K.H."/>
            <person name="Banfield J.F."/>
        </authorList>
    </citation>
    <scope>NUCLEOTIDE SEQUENCE [LARGE SCALE GENOMIC DNA]</scope>
</reference>
<dbReference type="AlphaFoldDB" id="A0A0G0YN93"/>
<keyword evidence="1" id="KW-0812">Transmembrane</keyword>
<sequence length="127" mass="14764">MLQWPESTFSQLERGFKRRDVNVYEYKSYTQWMREDVKGPKKTVLVASVLISFFSVVSGSVLLIILLFAYHEKNVGTPLTILELATIISWVVAILSYTVHDVTNTILSKEYNNYVFEKLDDESMLFR</sequence>
<feature type="transmembrane region" description="Helical" evidence="1">
    <location>
        <begin position="43"/>
        <end position="69"/>
    </location>
</feature>
<comment type="caution">
    <text evidence="2">The sequence shown here is derived from an EMBL/GenBank/DDBJ whole genome shotgun (WGS) entry which is preliminary data.</text>
</comment>
<name>A0A0G0YN93_UNCKA</name>
<evidence type="ECO:0000313" key="2">
    <source>
        <dbReference type="EMBL" id="KKS38197.1"/>
    </source>
</evidence>
<dbReference type="EMBL" id="LCCU01000008">
    <property type="protein sequence ID" value="KKS38197.1"/>
    <property type="molecule type" value="Genomic_DNA"/>
</dbReference>
<gene>
    <name evidence="2" type="ORF">UV00_C0008G0029</name>
</gene>
<evidence type="ECO:0000256" key="1">
    <source>
        <dbReference type="SAM" id="Phobius"/>
    </source>
</evidence>
<keyword evidence="1" id="KW-0472">Membrane</keyword>
<protein>
    <submittedName>
        <fullName evidence="2">Uncharacterized protein</fullName>
    </submittedName>
</protein>